<evidence type="ECO:0000313" key="2">
    <source>
        <dbReference type="Proteomes" id="UP000070366"/>
    </source>
</evidence>
<dbReference type="Proteomes" id="UP000070366">
    <property type="component" value="Unassembled WGS sequence"/>
</dbReference>
<accession>A0A136Q5T9</accession>
<proteinExistence type="predicted"/>
<gene>
    <name evidence="1" type="ORF">HMPREF3293_01218</name>
</gene>
<organism evidence="1 2">
    <name type="scientific">Christensenella minuta</name>
    <dbReference type="NCBI Taxonomy" id="626937"/>
    <lineage>
        <taxon>Bacteria</taxon>
        <taxon>Bacillati</taxon>
        <taxon>Bacillota</taxon>
        <taxon>Clostridia</taxon>
        <taxon>Christensenellales</taxon>
        <taxon>Christensenellaceae</taxon>
        <taxon>Christensenella</taxon>
    </lineage>
</organism>
<keyword evidence="2" id="KW-1185">Reference proteome</keyword>
<protein>
    <submittedName>
        <fullName evidence="1">Uncharacterized protein</fullName>
    </submittedName>
</protein>
<dbReference type="STRING" id="626937.HMPREF3293_01218"/>
<name>A0A136Q5T9_9FIRM</name>
<dbReference type="AlphaFoldDB" id="A0A136Q5T9"/>
<sequence>MQVRYEYFNTNHSSFNKIIRISGGVVKAKNPFLMRYFDISRCYEPAFN</sequence>
<dbReference type="EMBL" id="LSZW01000054">
    <property type="protein sequence ID" value="KXK65926.1"/>
    <property type="molecule type" value="Genomic_DNA"/>
</dbReference>
<evidence type="ECO:0000313" key="1">
    <source>
        <dbReference type="EMBL" id="KXK65926.1"/>
    </source>
</evidence>
<reference evidence="1 2" key="1">
    <citation type="submission" date="2016-02" db="EMBL/GenBank/DDBJ databases">
        <authorList>
            <person name="Wen L."/>
            <person name="He K."/>
            <person name="Yang H."/>
        </authorList>
    </citation>
    <scope>NUCLEOTIDE SEQUENCE [LARGE SCALE GENOMIC DNA]</scope>
    <source>
        <strain evidence="1 2">DSM 22607</strain>
    </source>
</reference>
<comment type="caution">
    <text evidence="1">The sequence shown here is derived from an EMBL/GenBank/DDBJ whole genome shotgun (WGS) entry which is preliminary data.</text>
</comment>